<dbReference type="InterPro" id="IPR058031">
    <property type="entry name" value="AAA_lid_NorR"/>
</dbReference>
<evidence type="ECO:0000256" key="2">
    <source>
        <dbReference type="ARBA" id="ARBA00022840"/>
    </source>
</evidence>
<keyword evidence="4" id="KW-0238">DNA-binding</keyword>
<dbReference type="PROSITE" id="PS50045">
    <property type="entry name" value="SIGMA54_INTERACT_4"/>
    <property type="match status" value="1"/>
</dbReference>
<feature type="modified residue" description="4-aspartylphosphate" evidence="6">
    <location>
        <position position="55"/>
    </location>
</feature>
<comment type="caution">
    <text evidence="9">The sequence shown here is derived from an EMBL/GenBank/DDBJ whole genome shotgun (WGS) entry which is preliminary data.</text>
</comment>
<dbReference type="InterPro" id="IPR027417">
    <property type="entry name" value="P-loop_NTPase"/>
</dbReference>
<dbReference type="PROSITE" id="PS00675">
    <property type="entry name" value="SIGMA54_INTERACT_1"/>
    <property type="match status" value="1"/>
</dbReference>
<dbReference type="InterPro" id="IPR011006">
    <property type="entry name" value="CheY-like_superfamily"/>
</dbReference>
<dbReference type="PANTHER" id="PTHR32071">
    <property type="entry name" value="TRANSCRIPTIONAL REGULATORY PROTEIN"/>
    <property type="match status" value="1"/>
</dbReference>
<dbReference type="Pfam" id="PF00158">
    <property type="entry name" value="Sigma54_activat"/>
    <property type="match status" value="1"/>
</dbReference>
<feature type="domain" description="Sigma-54 factor interaction" evidence="7">
    <location>
        <begin position="136"/>
        <end position="364"/>
    </location>
</feature>
<keyword evidence="3" id="KW-0805">Transcription regulation</keyword>
<accession>A0AAW7XB69</accession>
<dbReference type="InterPro" id="IPR009057">
    <property type="entry name" value="Homeodomain-like_sf"/>
</dbReference>
<dbReference type="Proteomes" id="UP001169760">
    <property type="component" value="Unassembled WGS sequence"/>
</dbReference>
<name>A0AAW7XB69_9GAMM</name>
<dbReference type="InterPro" id="IPR025943">
    <property type="entry name" value="Sigma_54_int_dom_ATP-bd_2"/>
</dbReference>
<dbReference type="SUPFAM" id="SSF52172">
    <property type="entry name" value="CheY-like"/>
    <property type="match status" value="1"/>
</dbReference>
<dbReference type="GO" id="GO:0006355">
    <property type="term" value="P:regulation of DNA-templated transcription"/>
    <property type="evidence" value="ECO:0007669"/>
    <property type="project" value="InterPro"/>
</dbReference>
<dbReference type="InterPro" id="IPR001789">
    <property type="entry name" value="Sig_transdc_resp-reg_receiver"/>
</dbReference>
<evidence type="ECO:0000313" key="10">
    <source>
        <dbReference type="Proteomes" id="UP001169760"/>
    </source>
</evidence>
<dbReference type="EMBL" id="JAUOPB010000016">
    <property type="protein sequence ID" value="MDO6424689.1"/>
    <property type="molecule type" value="Genomic_DNA"/>
</dbReference>
<dbReference type="PROSITE" id="PS50110">
    <property type="entry name" value="RESPONSE_REGULATORY"/>
    <property type="match status" value="1"/>
</dbReference>
<dbReference type="PANTHER" id="PTHR32071:SF100">
    <property type="entry name" value="RESPONSE REGULATOR PROTEIN PILR"/>
    <property type="match status" value="1"/>
</dbReference>
<evidence type="ECO:0000256" key="5">
    <source>
        <dbReference type="ARBA" id="ARBA00023163"/>
    </source>
</evidence>
<dbReference type="Gene3D" id="3.40.50.300">
    <property type="entry name" value="P-loop containing nucleotide triphosphate hydrolases"/>
    <property type="match status" value="1"/>
</dbReference>
<dbReference type="Pfam" id="PF25601">
    <property type="entry name" value="AAA_lid_14"/>
    <property type="match status" value="1"/>
</dbReference>
<sequence length="459" mass="50909">MTTQPKVLVIDDEPDIRELLTITLSRMDIAADTAADVAEAKAQLSKNKYNLCLTDMKLPDGNGIDIVHYIQQHSPSLPVALITAHGNMDIAIQAMKAGAFDFLNKPVDLASLRKLVATAIASSELPEEECDENTRIIGKSPAIQKLTGSIKKLARSQAPVYISGESGSGKELVARSIHELGPRSNKPFMPVNCGAIQKELMESELFGHKKGAFTGAVQDKQGIFQAAEGGTLFLDEVADLPLDMQVKLLRAIQEKAVRPVGAEAEISTDVRILCATHKNLEELVQKGDFRQDLFYRLNVIQLAVPPLRDRADDVEVLAKHVLKKIIGPDETPPKLDKSAINALKQYSFPGNVRELENILERAYTLCEEDVIKDTDLQLSNSPKIESTSSYTGTINHYKQSQQYESLDDYLAEIEKEILSEVLEQVRWNKTLAAKKLGISFRSFRYRLSKLGLAKDWQDE</sequence>
<keyword evidence="5" id="KW-0804">Transcription</keyword>
<evidence type="ECO:0000313" key="9">
    <source>
        <dbReference type="EMBL" id="MDO6424689.1"/>
    </source>
</evidence>
<dbReference type="PROSITE" id="PS00688">
    <property type="entry name" value="SIGMA54_INTERACT_3"/>
    <property type="match status" value="1"/>
</dbReference>
<dbReference type="InterPro" id="IPR002078">
    <property type="entry name" value="Sigma_54_int"/>
</dbReference>
<dbReference type="GO" id="GO:0005524">
    <property type="term" value="F:ATP binding"/>
    <property type="evidence" value="ECO:0007669"/>
    <property type="project" value="UniProtKB-KW"/>
</dbReference>
<dbReference type="Gene3D" id="3.40.50.2300">
    <property type="match status" value="1"/>
</dbReference>
<reference evidence="9" key="1">
    <citation type="submission" date="2023-07" db="EMBL/GenBank/DDBJ databases">
        <title>Genome content predicts the carbon catabolic preferences of heterotrophic bacteria.</title>
        <authorList>
            <person name="Gralka M."/>
        </authorList>
    </citation>
    <scope>NUCLEOTIDE SEQUENCE</scope>
    <source>
        <strain evidence="9">I3M17_2</strain>
    </source>
</reference>
<evidence type="ECO:0000256" key="4">
    <source>
        <dbReference type="ARBA" id="ARBA00023125"/>
    </source>
</evidence>
<keyword evidence="2" id="KW-0067">ATP-binding</keyword>
<dbReference type="SUPFAM" id="SSF52540">
    <property type="entry name" value="P-loop containing nucleoside triphosphate hydrolases"/>
    <property type="match status" value="1"/>
</dbReference>
<evidence type="ECO:0000256" key="3">
    <source>
        <dbReference type="ARBA" id="ARBA00023015"/>
    </source>
</evidence>
<evidence type="ECO:0000259" key="8">
    <source>
        <dbReference type="PROSITE" id="PS50110"/>
    </source>
</evidence>
<evidence type="ECO:0000256" key="6">
    <source>
        <dbReference type="PROSITE-ProRule" id="PRU00169"/>
    </source>
</evidence>
<evidence type="ECO:0000256" key="1">
    <source>
        <dbReference type="ARBA" id="ARBA00022741"/>
    </source>
</evidence>
<dbReference type="RefSeq" id="WP_303493890.1">
    <property type="nucleotide sequence ID" value="NZ_JAUOPB010000016.1"/>
</dbReference>
<dbReference type="InterPro" id="IPR003593">
    <property type="entry name" value="AAA+_ATPase"/>
</dbReference>
<dbReference type="SUPFAM" id="SSF46689">
    <property type="entry name" value="Homeodomain-like"/>
    <property type="match status" value="1"/>
</dbReference>
<dbReference type="InterPro" id="IPR025662">
    <property type="entry name" value="Sigma_54_int_dom_ATP-bd_1"/>
</dbReference>
<keyword evidence="1" id="KW-0547">Nucleotide-binding</keyword>
<dbReference type="CDD" id="cd00009">
    <property type="entry name" value="AAA"/>
    <property type="match status" value="1"/>
</dbReference>
<dbReference type="Gene3D" id="1.10.10.60">
    <property type="entry name" value="Homeodomain-like"/>
    <property type="match status" value="1"/>
</dbReference>
<dbReference type="PROSITE" id="PS00676">
    <property type="entry name" value="SIGMA54_INTERACT_2"/>
    <property type="match status" value="1"/>
</dbReference>
<dbReference type="SMART" id="SM00448">
    <property type="entry name" value="REC"/>
    <property type="match status" value="1"/>
</dbReference>
<dbReference type="Pfam" id="PF00072">
    <property type="entry name" value="Response_reg"/>
    <property type="match status" value="1"/>
</dbReference>
<gene>
    <name evidence="9" type="ORF">Q4521_19525</name>
</gene>
<organism evidence="9 10">
    <name type="scientific">Saccharophagus degradans</name>
    <dbReference type="NCBI Taxonomy" id="86304"/>
    <lineage>
        <taxon>Bacteria</taxon>
        <taxon>Pseudomonadati</taxon>
        <taxon>Pseudomonadota</taxon>
        <taxon>Gammaproteobacteria</taxon>
        <taxon>Cellvibrionales</taxon>
        <taxon>Cellvibrionaceae</taxon>
        <taxon>Saccharophagus</taxon>
    </lineage>
</organism>
<dbReference type="Pfam" id="PF02954">
    <property type="entry name" value="HTH_8"/>
    <property type="match status" value="1"/>
</dbReference>
<dbReference type="FunFam" id="3.40.50.300:FF:000006">
    <property type="entry name" value="DNA-binding transcriptional regulator NtrC"/>
    <property type="match status" value="1"/>
</dbReference>
<dbReference type="PRINTS" id="PR01590">
    <property type="entry name" value="HTHFIS"/>
</dbReference>
<dbReference type="AlphaFoldDB" id="A0AAW7XB69"/>
<dbReference type="InterPro" id="IPR025944">
    <property type="entry name" value="Sigma_54_int_dom_CS"/>
</dbReference>
<protein>
    <submittedName>
        <fullName evidence="9">Sigma-54 dependent transcriptional regulator</fullName>
    </submittedName>
</protein>
<proteinExistence type="predicted"/>
<evidence type="ECO:0000259" key="7">
    <source>
        <dbReference type="PROSITE" id="PS50045"/>
    </source>
</evidence>
<keyword evidence="6" id="KW-0597">Phosphoprotein</keyword>
<dbReference type="Gene3D" id="1.10.8.60">
    <property type="match status" value="1"/>
</dbReference>
<feature type="domain" description="Response regulatory" evidence="8">
    <location>
        <begin position="6"/>
        <end position="120"/>
    </location>
</feature>
<dbReference type="SMART" id="SM00382">
    <property type="entry name" value="AAA"/>
    <property type="match status" value="1"/>
</dbReference>
<dbReference type="GO" id="GO:0043565">
    <property type="term" value="F:sequence-specific DNA binding"/>
    <property type="evidence" value="ECO:0007669"/>
    <property type="project" value="InterPro"/>
</dbReference>
<dbReference type="GO" id="GO:0000160">
    <property type="term" value="P:phosphorelay signal transduction system"/>
    <property type="evidence" value="ECO:0007669"/>
    <property type="project" value="InterPro"/>
</dbReference>
<dbReference type="InterPro" id="IPR002197">
    <property type="entry name" value="HTH_Fis"/>
</dbReference>